<keyword evidence="3" id="KW-1003">Cell membrane</keyword>
<evidence type="ECO:0000256" key="5">
    <source>
        <dbReference type="ARBA" id="ARBA00022989"/>
    </source>
</evidence>
<accession>A0A369WUF9</accession>
<evidence type="ECO:0000256" key="4">
    <source>
        <dbReference type="ARBA" id="ARBA00022692"/>
    </source>
</evidence>
<dbReference type="Proteomes" id="UP000253769">
    <property type="component" value="Unassembled WGS sequence"/>
</dbReference>
<evidence type="ECO:0000256" key="3">
    <source>
        <dbReference type="ARBA" id="ARBA00022475"/>
    </source>
</evidence>
<evidence type="ECO:0000313" key="10">
    <source>
        <dbReference type="EMBL" id="RDE24176.1"/>
    </source>
</evidence>
<keyword evidence="4" id="KW-0812">Transmembrane</keyword>
<evidence type="ECO:0000256" key="7">
    <source>
        <dbReference type="ARBA" id="ARBA00029829"/>
    </source>
</evidence>
<dbReference type="OrthoDB" id="5298046at2"/>
<dbReference type="Gene3D" id="1.10.10.1320">
    <property type="entry name" value="Anti-sigma factor, zinc-finger domain"/>
    <property type="match status" value="1"/>
</dbReference>
<protein>
    <recommendedName>
        <fullName evidence="8">Regulator of SigK</fullName>
    </recommendedName>
    <alternativeName>
        <fullName evidence="7">Sigma-K anti-sigma factor RskA</fullName>
    </alternativeName>
</protein>
<dbReference type="AlphaFoldDB" id="A0A369WUF9"/>
<keyword evidence="11" id="KW-1185">Reference proteome</keyword>
<dbReference type="EMBL" id="QQOH01000001">
    <property type="protein sequence ID" value="RDE24176.1"/>
    <property type="molecule type" value="Genomic_DNA"/>
</dbReference>
<comment type="subcellular location">
    <subcellularLocation>
        <location evidence="2">Cell membrane</location>
    </subcellularLocation>
    <subcellularLocation>
        <location evidence="1">Membrane</location>
        <topology evidence="1">Single-pass membrane protein</topology>
    </subcellularLocation>
</comment>
<reference evidence="10 11" key="1">
    <citation type="submission" date="2018-07" db="EMBL/GenBank/DDBJ databases">
        <title>Motiliproteus coralliicola sp. nov., a bacterium isolated from Coral.</title>
        <authorList>
            <person name="Wang G."/>
        </authorList>
    </citation>
    <scope>NUCLEOTIDE SEQUENCE [LARGE SCALE GENOMIC DNA]</scope>
    <source>
        <strain evidence="10 11">C34</strain>
    </source>
</reference>
<evidence type="ECO:0000313" key="11">
    <source>
        <dbReference type="Proteomes" id="UP000253769"/>
    </source>
</evidence>
<keyword evidence="5" id="KW-1133">Transmembrane helix</keyword>
<dbReference type="GO" id="GO:0016989">
    <property type="term" value="F:sigma factor antagonist activity"/>
    <property type="evidence" value="ECO:0007669"/>
    <property type="project" value="TreeGrafter"/>
</dbReference>
<evidence type="ECO:0000256" key="1">
    <source>
        <dbReference type="ARBA" id="ARBA00004167"/>
    </source>
</evidence>
<dbReference type="PANTHER" id="PTHR37461:SF1">
    <property type="entry name" value="ANTI-SIGMA-K FACTOR RSKA"/>
    <property type="match status" value="1"/>
</dbReference>
<dbReference type="Pfam" id="PF10099">
    <property type="entry name" value="RskA_C"/>
    <property type="match status" value="1"/>
</dbReference>
<dbReference type="GO" id="GO:0005886">
    <property type="term" value="C:plasma membrane"/>
    <property type="evidence" value="ECO:0007669"/>
    <property type="project" value="UniProtKB-SubCell"/>
</dbReference>
<dbReference type="InterPro" id="IPR051474">
    <property type="entry name" value="Anti-sigma-K/W_factor"/>
</dbReference>
<dbReference type="InterPro" id="IPR018764">
    <property type="entry name" value="RskA_C"/>
</dbReference>
<proteinExistence type="predicted"/>
<feature type="domain" description="Anti-sigma K factor RskA C-terminal" evidence="9">
    <location>
        <begin position="91"/>
        <end position="212"/>
    </location>
</feature>
<organism evidence="10 11">
    <name type="scientific">Motiliproteus coralliicola</name>
    <dbReference type="NCBI Taxonomy" id="2283196"/>
    <lineage>
        <taxon>Bacteria</taxon>
        <taxon>Pseudomonadati</taxon>
        <taxon>Pseudomonadota</taxon>
        <taxon>Gammaproteobacteria</taxon>
        <taxon>Oceanospirillales</taxon>
        <taxon>Oceanospirillaceae</taxon>
        <taxon>Motiliproteus</taxon>
    </lineage>
</organism>
<name>A0A369WUF9_9GAMM</name>
<dbReference type="RefSeq" id="WP_114693761.1">
    <property type="nucleotide sequence ID" value="NZ_QQOH01000001.1"/>
</dbReference>
<dbReference type="InterPro" id="IPR041916">
    <property type="entry name" value="Anti_sigma_zinc_sf"/>
</dbReference>
<gene>
    <name evidence="10" type="ORF">DV711_00840</name>
</gene>
<evidence type="ECO:0000256" key="6">
    <source>
        <dbReference type="ARBA" id="ARBA00023136"/>
    </source>
</evidence>
<evidence type="ECO:0000256" key="8">
    <source>
        <dbReference type="ARBA" id="ARBA00030803"/>
    </source>
</evidence>
<dbReference type="GO" id="GO:0006417">
    <property type="term" value="P:regulation of translation"/>
    <property type="evidence" value="ECO:0007669"/>
    <property type="project" value="TreeGrafter"/>
</dbReference>
<keyword evidence="6" id="KW-0472">Membrane</keyword>
<sequence>MHEFDLTDPDQRNEAAAEYVLGTMERDEKARFESLLAVSRDLQQEVEQWREHLDVFNRNLEPVEPPKELWKAIEQQTAPKKTGFLGLNWGWAAAFCLMLALSGGLLTTQWQQFQQPQDHYVYLIKNDQQKPGWMVNTSMESNQIVVQNLRPVAMPADQFYELWLMPEGEEPISLGFLPSEGELRIPVKAEWRDRLLNCELVVTMEGPEGAPNGYDMGPVSDKANWLQF</sequence>
<evidence type="ECO:0000256" key="2">
    <source>
        <dbReference type="ARBA" id="ARBA00004236"/>
    </source>
</evidence>
<dbReference type="PANTHER" id="PTHR37461">
    <property type="entry name" value="ANTI-SIGMA-K FACTOR RSKA"/>
    <property type="match status" value="1"/>
</dbReference>
<evidence type="ECO:0000259" key="9">
    <source>
        <dbReference type="Pfam" id="PF10099"/>
    </source>
</evidence>
<comment type="caution">
    <text evidence="10">The sequence shown here is derived from an EMBL/GenBank/DDBJ whole genome shotgun (WGS) entry which is preliminary data.</text>
</comment>